<evidence type="ECO:0000259" key="2">
    <source>
        <dbReference type="Pfam" id="PF23663"/>
    </source>
</evidence>
<evidence type="ECO:0000313" key="4">
    <source>
        <dbReference type="Proteomes" id="UP001165121"/>
    </source>
</evidence>
<dbReference type="Proteomes" id="UP001165121">
    <property type="component" value="Unassembled WGS sequence"/>
</dbReference>
<feature type="region of interest" description="Disordered" evidence="1">
    <location>
        <begin position="76"/>
        <end position="107"/>
    </location>
</feature>
<evidence type="ECO:0000256" key="1">
    <source>
        <dbReference type="SAM" id="MobiDB-lite"/>
    </source>
</evidence>
<dbReference type="InterPro" id="IPR057560">
    <property type="entry name" value="Znf_SCAND3"/>
</dbReference>
<organism evidence="3 4">
    <name type="scientific">Phytophthora fragariaefolia</name>
    <dbReference type="NCBI Taxonomy" id="1490495"/>
    <lineage>
        <taxon>Eukaryota</taxon>
        <taxon>Sar</taxon>
        <taxon>Stramenopiles</taxon>
        <taxon>Oomycota</taxon>
        <taxon>Peronosporomycetes</taxon>
        <taxon>Peronosporales</taxon>
        <taxon>Peronosporaceae</taxon>
        <taxon>Phytophthora</taxon>
    </lineage>
</organism>
<feature type="domain" description="SCAN" evidence="2">
    <location>
        <begin position="16"/>
        <end position="54"/>
    </location>
</feature>
<dbReference type="AlphaFoldDB" id="A0A9W7CQJ5"/>
<proteinExistence type="predicted"/>
<keyword evidence="4" id="KW-1185">Reference proteome</keyword>
<accession>A0A9W7CQJ5</accession>
<comment type="caution">
    <text evidence="3">The sequence shown here is derived from an EMBL/GenBank/DDBJ whole genome shotgun (WGS) entry which is preliminary data.</text>
</comment>
<dbReference type="OrthoDB" id="166763at2759"/>
<dbReference type="EMBL" id="BSXT01001004">
    <property type="protein sequence ID" value="GMF37383.1"/>
    <property type="molecule type" value="Genomic_DNA"/>
</dbReference>
<protein>
    <submittedName>
        <fullName evidence="3">Unnamed protein product</fullName>
    </submittedName>
</protein>
<reference evidence="3" key="1">
    <citation type="submission" date="2023-04" db="EMBL/GenBank/DDBJ databases">
        <title>Phytophthora fragariaefolia NBRC 109709.</title>
        <authorList>
            <person name="Ichikawa N."/>
            <person name="Sato H."/>
            <person name="Tonouchi N."/>
        </authorList>
    </citation>
    <scope>NUCLEOTIDE SEQUENCE</scope>
    <source>
        <strain evidence="3">NBRC 109709</strain>
    </source>
</reference>
<gene>
    <name evidence="3" type="ORF">Pfra01_001046900</name>
</gene>
<evidence type="ECO:0000313" key="3">
    <source>
        <dbReference type="EMBL" id="GMF37383.1"/>
    </source>
</evidence>
<sequence>MAEAQCGGGCGQLVGGVHKCPSCHSHMHPFSGRPIGEEGFGQPVLCPRCDTAQPLNKATSASPIIAAFDRARALSAAQREGPQVGNDSDGDDSATKDSYADNQQSGFLSNNGTINDIVTTTSRWRYPNSVSYVHHRLEVVAWMVGEKRRSGLKGLCIAAVRKFPSIFNSSRYNANINKARNWWRGKDKLLNLSRGTKTLSNRTSQGRKRVNLKALEGSGRRQSAWVQWIYPLLLDEFDRLRKAGLKFDAPLLKQCFMEKHRIVMRAKEKVESIEREVAFHLGQLQRDFTSGKLNEDTVENMDETHFVIDFDDGKTLGFVGQKQIKYADVVSGGEGMTMVVRISGGANARVHPPMTIFTNSNSSYPIHGIPDNIPGVSYRSSPKGG</sequence>
<name>A0A9W7CQJ5_9STRA</name>
<dbReference type="Pfam" id="PF23663">
    <property type="entry name" value="Znf_SCAND3"/>
    <property type="match status" value="1"/>
</dbReference>